<dbReference type="EMBL" id="VTPC01000638">
    <property type="protein sequence ID" value="KAF2904947.1"/>
    <property type="molecule type" value="Genomic_DNA"/>
</dbReference>
<dbReference type="Proteomes" id="UP000801492">
    <property type="component" value="Unassembled WGS sequence"/>
</dbReference>
<organism evidence="1 2">
    <name type="scientific">Ignelater luminosus</name>
    <name type="common">Cucubano</name>
    <name type="synonym">Pyrophorus luminosus</name>
    <dbReference type="NCBI Taxonomy" id="2038154"/>
    <lineage>
        <taxon>Eukaryota</taxon>
        <taxon>Metazoa</taxon>
        <taxon>Ecdysozoa</taxon>
        <taxon>Arthropoda</taxon>
        <taxon>Hexapoda</taxon>
        <taxon>Insecta</taxon>
        <taxon>Pterygota</taxon>
        <taxon>Neoptera</taxon>
        <taxon>Endopterygota</taxon>
        <taxon>Coleoptera</taxon>
        <taxon>Polyphaga</taxon>
        <taxon>Elateriformia</taxon>
        <taxon>Elateroidea</taxon>
        <taxon>Elateridae</taxon>
        <taxon>Agrypninae</taxon>
        <taxon>Pyrophorini</taxon>
        <taxon>Ignelater</taxon>
    </lineage>
</organism>
<accession>A0A8K0GKG4</accession>
<keyword evidence="2" id="KW-1185">Reference proteome</keyword>
<reference evidence="1" key="1">
    <citation type="submission" date="2019-08" db="EMBL/GenBank/DDBJ databases">
        <title>The genome of the North American firefly Photinus pyralis.</title>
        <authorList>
            <consortium name="Photinus pyralis genome working group"/>
            <person name="Fallon T.R."/>
            <person name="Sander Lower S.E."/>
            <person name="Weng J.-K."/>
        </authorList>
    </citation>
    <scope>NUCLEOTIDE SEQUENCE</scope>
    <source>
        <strain evidence="1">TRF0915ILg1</strain>
        <tissue evidence="1">Whole body</tissue>
    </source>
</reference>
<comment type="caution">
    <text evidence="1">The sequence shown here is derived from an EMBL/GenBank/DDBJ whole genome shotgun (WGS) entry which is preliminary data.</text>
</comment>
<gene>
    <name evidence="1" type="ORF">ILUMI_01228</name>
</gene>
<evidence type="ECO:0000313" key="2">
    <source>
        <dbReference type="Proteomes" id="UP000801492"/>
    </source>
</evidence>
<proteinExistence type="predicted"/>
<protein>
    <submittedName>
        <fullName evidence="1">Uncharacterized protein</fullName>
    </submittedName>
</protein>
<name>A0A8K0GKG4_IGNLU</name>
<evidence type="ECO:0000313" key="1">
    <source>
        <dbReference type="EMBL" id="KAF2904947.1"/>
    </source>
</evidence>
<sequence>MKKKILVNVGTAKDTKIQKAETSKISSSLFLHLKKKRKGICVCKQMFLNVHGYKQVVSCQVCKKKQVPTLKINLSKDKKVKNAIKKRQKTLEINIKKYVRPVLQSLDKFI</sequence>
<dbReference type="AlphaFoldDB" id="A0A8K0GKG4"/>